<keyword evidence="1" id="KW-0812">Transmembrane</keyword>
<feature type="domain" description="EamA" evidence="2">
    <location>
        <begin position="16"/>
        <end position="148"/>
    </location>
</feature>
<feature type="transmembrane region" description="Helical" evidence="1">
    <location>
        <begin position="107"/>
        <end position="126"/>
    </location>
</feature>
<keyword evidence="1" id="KW-1133">Transmembrane helix</keyword>
<organism evidence="3 4">
    <name type="scientific">Cupriavidus gilardii</name>
    <dbReference type="NCBI Taxonomy" id="82541"/>
    <lineage>
        <taxon>Bacteria</taxon>
        <taxon>Pseudomonadati</taxon>
        <taxon>Pseudomonadota</taxon>
        <taxon>Betaproteobacteria</taxon>
        <taxon>Burkholderiales</taxon>
        <taxon>Burkholderiaceae</taxon>
        <taxon>Cupriavidus</taxon>
    </lineage>
</organism>
<dbReference type="Proteomes" id="UP000542973">
    <property type="component" value="Unassembled WGS sequence"/>
</dbReference>
<gene>
    <name evidence="3" type="ORF">HLB16_03525</name>
</gene>
<feature type="transmembrane region" description="Helical" evidence="1">
    <location>
        <begin position="79"/>
        <end position="101"/>
    </location>
</feature>
<dbReference type="InterPro" id="IPR037185">
    <property type="entry name" value="EmrE-like"/>
</dbReference>
<feature type="transmembrane region" description="Helical" evidence="1">
    <location>
        <begin position="246"/>
        <end position="266"/>
    </location>
</feature>
<feature type="transmembrane region" description="Helical" evidence="1">
    <location>
        <begin position="272"/>
        <end position="290"/>
    </location>
</feature>
<feature type="transmembrane region" description="Helical" evidence="1">
    <location>
        <begin position="156"/>
        <end position="175"/>
    </location>
</feature>
<feature type="domain" description="EamA" evidence="2">
    <location>
        <begin position="157"/>
        <end position="284"/>
    </location>
</feature>
<dbReference type="RefSeq" id="WP_151022828.1">
    <property type="nucleotide sequence ID" value="NZ_BAAAEB010000016.1"/>
</dbReference>
<feature type="transmembrane region" description="Helical" evidence="1">
    <location>
        <begin position="133"/>
        <end position="150"/>
    </location>
</feature>
<feature type="transmembrane region" description="Helical" evidence="1">
    <location>
        <begin position="218"/>
        <end position="239"/>
    </location>
</feature>
<comment type="caution">
    <text evidence="3">The sequence shown here is derived from an EMBL/GenBank/DDBJ whole genome shotgun (WGS) entry which is preliminary data.</text>
</comment>
<feature type="transmembrane region" description="Helical" evidence="1">
    <location>
        <begin position="49"/>
        <end position="67"/>
    </location>
</feature>
<accession>A0A849B3B1</accession>
<feature type="transmembrane region" description="Helical" evidence="1">
    <location>
        <begin position="187"/>
        <end position="212"/>
    </location>
</feature>
<name>A0A849B3B1_9BURK</name>
<dbReference type="EMBL" id="JABEMD010000004">
    <property type="protein sequence ID" value="NNH09950.1"/>
    <property type="molecule type" value="Genomic_DNA"/>
</dbReference>
<dbReference type="PANTHER" id="PTHR22911:SF103">
    <property type="entry name" value="BLR2811 PROTEIN"/>
    <property type="match status" value="1"/>
</dbReference>
<proteinExistence type="predicted"/>
<protein>
    <submittedName>
        <fullName evidence="3">DMT family transporter</fullName>
    </submittedName>
</protein>
<dbReference type="AlphaFoldDB" id="A0A849B3B1"/>
<keyword evidence="1" id="KW-0472">Membrane</keyword>
<dbReference type="Pfam" id="PF00892">
    <property type="entry name" value="EamA"/>
    <property type="match status" value="2"/>
</dbReference>
<reference evidence="3 4" key="1">
    <citation type="submission" date="2020-05" db="EMBL/GenBank/DDBJ databases">
        <title>MicrobeNet Type strains.</title>
        <authorList>
            <person name="Nicholson A.C."/>
        </authorList>
    </citation>
    <scope>NUCLEOTIDE SEQUENCE [LARGE SCALE GENOMIC DNA]</scope>
    <source>
        <strain evidence="3 4">ATCC 700815</strain>
    </source>
</reference>
<sequence length="310" mass="32978">MSAAAPVPGNGAGWWRGGLLFLCVVMLFATVDATAKHLVGRYPAPFLNAVRYAATCTVAIAMLANAGRLRFWRTPHRGLLVLRGLMLAVMGTCFMTALLWMPLAEATAIYFMAPLVVVALSPWLLAERVGARQWLAVATGFAGMLLIVRPGGQLSWIGTALMVAAMLGYALLQLLTRRMAGKVDATVQYGFAAIICMIATGLPAPFFLPAVWPDLVDWLTILAMGFMSALAQVLLILALQRAPASTLAPLNYCHLLLALVYSAWWFGRWPDALAMGGIALIVAAGLSLTLPGRPAAAAVSPSSIDSRQPS</sequence>
<evidence type="ECO:0000313" key="3">
    <source>
        <dbReference type="EMBL" id="NNH09950.1"/>
    </source>
</evidence>
<evidence type="ECO:0000256" key="1">
    <source>
        <dbReference type="SAM" id="Phobius"/>
    </source>
</evidence>
<evidence type="ECO:0000313" key="4">
    <source>
        <dbReference type="Proteomes" id="UP000542973"/>
    </source>
</evidence>
<dbReference type="SUPFAM" id="SSF103481">
    <property type="entry name" value="Multidrug resistance efflux transporter EmrE"/>
    <property type="match status" value="2"/>
</dbReference>
<dbReference type="PANTHER" id="PTHR22911">
    <property type="entry name" value="ACYL-MALONYL CONDENSING ENZYME-RELATED"/>
    <property type="match status" value="1"/>
</dbReference>
<dbReference type="InterPro" id="IPR000620">
    <property type="entry name" value="EamA_dom"/>
</dbReference>
<evidence type="ECO:0000259" key="2">
    <source>
        <dbReference type="Pfam" id="PF00892"/>
    </source>
</evidence>
<dbReference type="GO" id="GO:0016020">
    <property type="term" value="C:membrane"/>
    <property type="evidence" value="ECO:0007669"/>
    <property type="project" value="InterPro"/>
</dbReference>